<feature type="region of interest" description="Disordered" evidence="1">
    <location>
        <begin position="9"/>
        <end position="28"/>
    </location>
</feature>
<gene>
    <name evidence="2" type="ORF">FSB_LOCUS51499</name>
</gene>
<proteinExistence type="predicted"/>
<accession>A0A2N9ICK4</accession>
<dbReference type="AlphaFoldDB" id="A0A2N9ICK4"/>
<protein>
    <submittedName>
        <fullName evidence="2">Uncharacterized protein</fullName>
    </submittedName>
</protein>
<reference evidence="2" key="1">
    <citation type="submission" date="2018-02" db="EMBL/GenBank/DDBJ databases">
        <authorList>
            <person name="Cohen D.B."/>
            <person name="Kent A.D."/>
        </authorList>
    </citation>
    <scope>NUCLEOTIDE SEQUENCE</scope>
</reference>
<organism evidence="2">
    <name type="scientific">Fagus sylvatica</name>
    <name type="common">Beechnut</name>
    <dbReference type="NCBI Taxonomy" id="28930"/>
    <lineage>
        <taxon>Eukaryota</taxon>
        <taxon>Viridiplantae</taxon>
        <taxon>Streptophyta</taxon>
        <taxon>Embryophyta</taxon>
        <taxon>Tracheophyta</taxon>
        <taxon>Spermatophyta</taxon>
        <taxon>Magnoliopsida</taxon>
        <taxon>eudicotyledons</taxon>
        <taxon>Gunneridae</taxon>
        <taxon>Pentapetalae</taxon>
        <taxon>rosids</taxon>
        <taxon>fabids</taxon>
        <taxon>Fagales</taxon>
        <taxon>Fagaceae</taxon>
        <taxon>Fagus</taxon>
    </lineage>
</organism>
<evidence type="ECO:0000256" key="1">
    <source>
        <dbReference type="SAM" id="MobiDB-lite"/>
    </source>
</evidence>
<evidence type="ECO:0000313" key="2">
    <source>
        <dbReference type="EMBL" id="SPD23617.1"/>
    </source>
</evidence>
<name>A0A2N9ICK4_FAGSY</name>
<dbReference type="EMBL" id="OIVN01005689">
    <property type="protein sequence ID" value="SPD23617.1"/>
    <property type="molecule type" value="Genomic_DNA"/>
</dbReference>
<sequence>MELETVQIRSRFHRGKDRGRGGGGEIEAHNPCGDRGFGRWKVEFHRGRCLRCCAAR</sequence>